<keyword evidence="2" id="KW-1185">Reference proteome</keyword>
<gene>
    <name evidence="1" type="ORF">CITCOLO1_LOCUS21340</name>
</gene>
<proteinExistence type="predicted"/>
<name>A0ABP0Z843_9ROSI</name>
<sequence>MSDFVYSNADFQLLMLVVDNGDGKIALTGIRNSHAVFSTHKLEIPTNLTKQPPILQPHFTAAAVDIGLGAIFSAVPPQLFPYRRTLLQPPLQNLTPLPPLQLPPY</sequence>
<protein>
    <submittedName>
        <fullName evidence="1">Uncharacterized protein</fullName>
    </submittedName>
</protein>
<reference evidence="1 2" key="1">
    <citation type="submission" date="2024-03" db="EMBL/GenBank/DDBJ databases">
        <authorList>
            <person name="Gkanogiannis A."/>
            <person name="Becerra Lopez-Lavalle L."/>
        </authorList>
    </citation>
    <scope>NUCLEOTIDE SEQUENCE [LARGE SCALE GENOMIC DNA]</scope>
</reference>
<organism evidence="1 2">
    <name type="scientific">Citrullus colocynthis</name>
    <name type="common">colocynth</name>
    <dbReference type="NCBI Taxonomy" id="252529"/>
    <lineage>
        <taxon>Eukaryota</taxon>
        <taxon>Viridiplantae</taxon>
        <taxon>Streptophyta</taxon>
        <taxon>Embryophyta</taxon>
        <taxon>Tracheophyta</taxon>
        <taxon>Spermatophyta</taxon>
        <taxon>Magnoliopsida</taxon>
        <taxon>eudicotyledons</taxon>
        <taxon>Gunneridae</taxon>
        <taxon>Pentapetalae</taxon>
        <taxon>rosids</taxon>
        <taxon>fabids</taxon>
        <taxon>Cucurbitales</taxon>
        <taxon>Cucurbitaceae</taxon>
        <taxon>Benincaseae</taxon>
        <taxon>Citrullus</taxon>
    </lineage>
</organism>
<dbReference type="Proteomes" id="UP001642487">
    <property type="component" value="Chromosome 9"/>
</dbReference>
<evidence type="ECO:0000313" key="2">
    <source>
        <dbReference type="Proteomes" id="UP001642487"/>
    </source>
</evidence>
<accession>A0ABP0Z843</accession>
<dbReference type="EMBL" id="OZ021743">
    <property type="protein sequence ID" value="CAK9328906.1"/>
    <property type="molecule type" value="Genomic_DNA"/>
</dbReference>
<evidence type="ECO:0000313" key="1">
    <source>
        <dbReference type="EMBL" id="CAK9328906.1"/>
    </source>
</evidence>